<dbReference type="InterPro" id="IPR008964">
    <property type="entry name" value="Invasin/intimin_cell_adhesion"/>
</dbReference>
<evidence type="ECO:0000313" key="2">
    <source>
        <dbReference type="Proteomes" id="UP000238916"/>
    </source>
</evidence>
<gene>
    <name evidence="1" type="ORF">SBF1_4190001</name>
</gene>
<protein>
    <submittedName>
        <fullName evidence="1">Cell wall-binding protein</fullName>
    </submittedName>
</protein>
<dbReference type="Pfam" id="PF04122">
    <property type="entry name" value="CW_binding_2"/>
    <property type="match status" value="3"/>
</dbReference>
<dbReference type="InterPro" id="IPR007253">
    <property type="entry name" value="Cell_wall-bd_2"/>
</dbReference>
<dbReference type="InterPro" id="IPR051922">
    <property type="entry name" value="Bact_Sporulation_Assoc"/>
</dbReference>
<proteinExistence type="predicted"/>
<dbReference type="SUPFAM" id="SSF49373">
    <property type="entry name" value="Invasin/intimin cell-adhesion fragments"/>
    <property type="match status" value="2"/>
</dbReference>
<evidence type="ECO:0000313" key="1">
    <source>
        <dbReference type="EMBL" id="SPF48704.1"/>
    </source>
</evidence>
<dbReference type="Gene3D" id="2.60.40.10">
    <property type="entry name" value="Immunoglobulins"/>
    <property type="match status" value="1"/>
</dbReference>
<dbReference type="Gene3D" id="3.40.50.12090">
    <property type="match status" value="2"/>
</dbReference>
<dbReference type="EMBL" id="OMOF01000356">
    <property type="protein sequence ID" value="SPF48704.1"/>
    <property type="molecule type" value="Genomic_DNA"/>
</dbReference>
<dbReference type="PANTHER" id="PTHR30032:SF8">
    <property type="entry name" value="GERMINATION-SPECIFIC N-ACETYLMURAMOYL-L-ALANINE AMIDASE"/>
    <property type="match status" value="1"/>
</dbReference>
<dbReference type="Proteomes" id="UP000238916">
    <property type="component" value="Unassembled WGS sequence"/>
</dbReference>
<sequence length="539" mass="55629">MKIYPISGNNGTYTITGLNPLTAGSYTLTARENFNQYGKVYSAWGTIKVINAVATVTGSLVMNSVSLINIKLADSNGNPLAGKDVTVDASAVGVSDQDITTLSDGTCNFSITPTQMGTVYFQHGGLVVGSLAVAGGAGATVTTTGSLVLNAPSLVTGTLRGSDGNPLTKTTVTLDESGIAGTSQTYTTLNDGTFSISMTPTQLGKVNFLYGGDIVGSMTVQPAYVANPRIGADISDNPSMSVAVAQNGWTSAQNVILTRQDVLVDAMTAIPLSKKFDAPILMTESDSLPDAVLAEIKSLKATNVYIIGGVGAVSTGIENQLTSQGLSITRLSGTDRYDTAAQIAKLLGPAPTAYLAYGYGEPDAIVGSVFAAEQGYPVLLTDSSNLPASTQSYLSGAGTKHISILGGEGVVTPALAETLYKYSVTRLGGSDRYYTEQAICDDYFANKPAVDQYPLFFASSSVSPNDVGGGTPDASALLAGALAAKQNGLLLMVPSDTLPDGVNNFLLYNKVFIPQSTVVGNVNAVDGALETELESVLSR</sequence>
<name>A0A2U3L9U5_9FIRM</name>
<dbReference type="AlphaFoldDB" id="A0A2U3L9U5"/>
<organism evidence="1 2">
    <name type="scientific">Candidatus Desulfosporosinus infrequens</name>
    <dbReference type="NCBI Taxonomy" id="2043169"/>
    <lineage>
        <taxon>Bacteria</taxon>
        <taxon>Bacillati</taxon>
        <taxon>Bacillota</taxon>
        <taxon>Clostridia</taxon>
        <taxon>Eubacteriales</taxon>
        <taxon>Desulfitobacteriaceae</taxon>
        <taxon>Desulfosporosinus</taxon>
    </lineage>
</organism>
<dbReference type="PANTHER" id="PTHR30032">
    <property type="entry name" value="N-ACETYLMURAMOYL-L-ALANINE AMIDASE-RELATED"/>
    <property type="match status" value="1"/>
</dbReference>
<accession>A0A2U3L9U5</accession>
<reference evidence="2" key="1">
    <citation type="submission" date="2018-02" db="EMBL/GenBank/DDBJ databases">
        <authorList>
            <person name="Hausmann B."/>
        </authorList>
    </citation>
    <scope>NUCLEOTIDE SEQUENCE [LARGE SCALE GENOMIC DNA]</scope>
    <source>
        <strain evidence="2">Peat soil MAG SbF1</strain>
    </source>
</reference>
<dbReference type="InterPro" id="IPR013783">
    <property type="entry name" value="Ig-like_fold"/>
</dbReference>